<protein>
    <submittedName>
        <fullName evidence="1">Uncharacterized protein</fullName>
    </submittedName>
</protein>
<keyword evidence="2" id="KW-1185">Reference proteome</keyword>
<organism evidence="1 2">
    <name type="scientific">Cyphomyrmex costatus</name>
    <dbReference type="NCBI Taxonomy" id="456900"/>
    <lineage>
        <taxon>Eukaryota</taxon>
        <taxon>Metazoa</taxon>
        <taxon>Ecdysozoa</taxon>
        <taxon>Arthropoda</taxon>
        <taxon>Hexapoda</taxon>
        <taxon>Insecta</taxon>
        <taxon>Pterygota</taxon>
        <taxon>Neoptera</taxon>
        <taxon>Endopterygota</taxon>
        <taxon>Hymenoptera</taxon>
        <taxon>Apocrita</taxon>
        <taxon>Aculeata</taxon>
        <taxon>Formicoidea</taxon>
        <taxon>Formicidae</taxon>
        <taxon>Myrmicinae</taxon>
        <taxon>Cyphomyrmex</taxon>
    </lineage>
</organism>
<dbReference type="EMBL" id="KQ976818">
    <property type="protein sequence ID" value="KYN08139.1"/>
    <property type="molecule type" value="Genomic_DNA"/>
</dbReference>
<proteinExistence type="predicted"/>
<sequence length="143" mass="15996">MKNTTIQLSKRQSTIHHLSPWPSSMDGAASKVVLYQKYAVSELLTHSSTGFPSNSGHFAHGNDAIPIPPSQGCIVFHTPRAPCRIRCPRPNSIRKRGTPSRISITKKGMRKAPETYTRVQILLQNIFYFGIIDVQYIINIPPL</sequence>
<reference evidence="1 2" key="1">
    <citation type="submission" date="2016-03" db="EMBL/GenBank/DDBJ databases">
        <title>Cyphomyrmex costatus WGS genome.</title>
        <authorList>
            <person name="Nygaard S."/>
            <person name="Hu H."/>
            <person name="Boomsma J."/>
            <person name="Zhang G."/>
        </authorList>
    </citation>
    <scope>NUCLEOTIDE SEQUENCE [LARGE SCALE GENOMIC DNA]</scope>
    <source>
        <strain evidence="1">MS0001</strain>
        <tissue evidence="1">Whole body</tissue>
    </source>
</reference>
<name>A0A195D6U4_9HYME</name>
<gene>
    <name evidence="1" type="ORF">ALC62_00984</name>
</gene>
<dbReference type="AlphaFoldDB" id="A0A195D6U4"/>
<dbReference type="Proteomes" id="UP000078542">
    <property type="component" value="Unassembled WGS sequence"/>
</dbReference>
<accession>A0A195D6U4</accession>
<evidence type="ECO:0000313" key="2">
    <source>
        <dbReference type="Proteomes" id="UP000078542"/>
    </source>
</evidence>
<evidence type="ECO:0000313" key="1">
    <source>
        <dbReference type="EMBL" id="KYN08139.1"/>
    </source>
</evidence>